<dbReference type="AlphaFoldDB" id="C9RIF7"/>
<organism evidence="1 2">
    <name type="scientific">Methanocaldococcus vulcanius (strain ATCC 700851 / DSM 12094 / M7)</name>
    <name type="common">Methanococcus vulcanius</name>
    <dbReference type="NCBI Taxonomy" id="579137"/>
    <lineage>
        <taxon>Archaea</taxon>
        <taxon>Methanobacteriati</taxon>
        <taxon>Methanobacteriota</taxon>
        <taxon>Methanomada group</taxon>
        <taxon>Methanococci</taxon>
        <taxon>Methanococcales</taxon>
        <taxon>Methanocaldococcaceae</taxon>
        <taxon>Methanocaldococcus</taxon>
    </lineage>
</organism>
<dbReference type="KEGG" id="mvu:Metvu_1506"/>
<dbReference type="OrthoDB" id="65554at2157"/>
<dbReference type="HOGENOM" id="CLU_1514623_0_0_2"/>
<reference evidence="1" key="1">
    <citation type="submission" date="2009-10" db="EMBL/GenBank/DDBJ databases">
        <title>Complete sequence of chromosome of Methanocaldococcus vulcanius M7.</title>
        <authorList>
            <consortium name="US DOE Joint Genome Institute"/>
            <person name="Lucas S."/>
            <person name="Copeland A."/>
            <person name="Lapidus A."/>
            <person name="Glavina del Rio T."/>
            <person name="Dalin E."/>
            <person name="Tice H."/>
            <person name="Bruce D."/>
            <person name="Goodwin L."/>
            <person name="Pitluck S."/>
            <person name="Lcollab F.I."/>
            <person name="Brettin T."/>
            <person name="Detter J.C."/>
            <person name="Han C."/>
            <person name="Tapia R."/>
            <person name="Kuske C.R."/>
            <person name="Schmutz J."/>
            <person name="Larimer F."/>
            <person name="Land M."/>
            <person name="Hauser L."/>
            <person name="Kyrpides N."/>
            <person name="Ovchinikova G."/>
            <person name="Sieprawska-Lupa M."/>
            <person name="Whitman W.B."/>
            <person name="Woyke T."/>
        </authorList>
    </citation>
    <scope>NUCLEOTIDE SEQUENCE [LARGE SCALE GENOMIC DNA]</scope>
    <source>
        <strain evidence="1">M7</strain>
    </source>
</reference>
<name>C9RIF7_METVM</name>
<dbReference type="eggNOG" id="arCOG05085">
    <property type="taxonomic scope" value="Archaea"/>
</dbReference>
<accession>C9RIF7</accession>
<evidence type="ECO:0000313" key="1">
    <source>
        <dbReference type="EMBL" id="ACX73359.1"/>
    </source>
</evidence>
<gene>
    <name evidence="1" type="ordered locus">Metvu_1506</name>
</gene>
<dbReference type="Proteomes" id="UP000002063">
    <property type="component" value="Chromosome"/>
</dbReference>
<protein>
    <submittedName>
        <fullName evidence="1">Uncharacterized protein</fullName>
    </submittedName>
</protein>
<sequence length="177" mass="20231">MINSIDLAIGTAILLVGMAYWTVSITEHNNNYVNIVKEDYIFDKGISAMEELSNDGTLQDAVLLYYFGKKDEAKKLIESKLPFHHYLLYIDNNLLINKSGGNISSNLYVLAILTLNRSEGWYVIYGDENSINISKDRFLDYTDAYNCPTYINYKIHMPVYLSRNITSSKVKLYLPSS</sequence>
<keyword evidence="2" id="KW-1185">Reference proteome</keyword>
<evidence type="ECO:0000313" key="2">
    <source>
        <dbReference type="Proteomes" id="UP000002063"/>
    </source>
</evidence>
<dbReference type="RefSeq" id="WP_015733578.1">
    <property type="nucleotide sequence ID" value="NC_013407.1"/>
</dbReference>
<dbReference type="EMBL" id="CP001787">
    <property type="protein sequence ID" value="ACX73359.1"/>
    <property type="molecule type" value="Genomic_DNA"/>
</dbReference>
<dbReference type="GeneID" id="8513853"/>
<proteinExistence type="predicted"/>
<dbReference type="STRING" id="579137.Metvu_1506"/>